<dbReference type="OrthoDB" id="9758509at2"/>
<dbReference type="SMART" id="SM01008">
    <property type="entry name" value="Ald_Xan_dh_C"/>
    <property type="match status" value="1"/>
</dbReference>
<dbReference type="Pfam" id="PF02738">
    <property type="entry name" value="MoCoBD_1"/>
    <property type="match status" value="1"/>
</dbReference>
<organism evidence="2 3">
    <name type="scientific">Streptomyces smaragdinus</name>
    <dbReference type="NCBI Taxonomy" id="2585196"/>
    <lineage>
        <taxon>Bacteria</taxon>
        <taxon>Bacillati</taxon>
        <taxon>Actinomycetota</taxon>
        <taxon>Actinomycetes</taxon>
        <taxon>Kitasatosporales</taxon>
        <taxon>Streptomycetaceae</taxon>
        <taxon>Streptomyces</taxon>
    </lineage>
</organism>
<gene>
    <name evidence="2" type="primary">pucD_1</name>
    <name evidence="2" type="ORF">SRB5_56720</name>
</gene>
<dbReference type="SUPFAM" id="SSF54665">
    <property type="entry name" value="CO dehydrogenase molybdoprotein N-domain-like"/>
    <property type="match status" value="1"/>
</dbReference>
<dbReference type="Proteomes" id="UP000466345">
    <property type="component" value="Unassembled WGS sequence"/>
</dbReference>
<proteinExistence type="predicted"/>
<name>A0A7K0CPS0_9ACTN</name>
<dbReference type="NCBIfam" id="TIGR03196">
    <property type="entry name" value="pucD"/>
    <property type="match status" value="1"/>
</dbReference>
<dbReference type="GO" id="GO:0004854">
    <property type="term" value="F:xanthine dehydrogenase activity"/>
    <property type="evidence" value="ECO:0007669"/>
    <property type="project" value="UniProtKB-EC"/>
</dbReference>
<dbReference type="RefSeq" id="WP_153456315.1">
    <property type="nucleotide sequence ID" value="NZ_WEGJ01000034.1"/>
</dbReference>
<dbReference type="InterPro" id="IPR016208">
    <property type="entry name" value="Ald_Oxase/xanthine_DH-like"/>
</dbReference>
<evidence type="ECO:0000313" key="3">
    <source>
        <dbReference type="Proteomes" id="UP000466345"/>
    </source>
</evidence>
<dbReference type="InterPro" id="IPR000674">
    <property type="entry name" value="Ald_Oxase/Xan_DH_a/b"/>
</dbReference>
<dbReference type="InterPro" id="IPR046867">
    <property type="entry name" value="AldOxase/xan_DH_MoCoBD2"/>
</dbReference>
<dbReference type="Pfam" id="PF01315">
    <property type="entry name" value="Ald_Xan_dh_C"/>
    <property type="match status" value="1"/>
</dbReference>
<protein>
    <submittedName>
        <fullName evidence="2">Putative xanthine dehydrogenase subunit D</fullName>
        <ecNumber evidence="2">1.17.1.4</ecNumber>
    </submittedName>
</protein>
<dbReference type="Gene3D" id="3.30.365.10">
    <property type="entry name" value="Aldehyde oxidase/xanthine dehydrogenase, molybdopterin binding domain"/>
    <property type="match status" value="4"/>
</dbReference>
<feature type="domain" description="Aldehyde oxidase/xanthine dehydrogenase a/b hammerhead" evidence="1">
    <location>
        <begin position="35"/>
        <end position="142"/>
    </location>
</feature>
<dbReference type="InterPro" id="IPR017609">
    <property type="entry name" value="Xanthine_dehydrogenase_dsu"/>
</dbReference>
<dbReference type="InterPro" id="IPR008274">
    <property type="entry name" value="AldOxase/xan_DH_MoCoBD1"/>
</dbReference>
<keyword evidence="2" id="KW-0560">Oxidoreductase</keyword>
<reference evidence="2 3" key="1">
    <citation type="submission" date="2019-10" db="EMBL/GenBank/DDBJ databases">
        <title>Streptomyces smaragdinus sp. nov. and Streptomyces fabii sp. nov., isolated from the gut of fungus growing-termite Macrotermes natalensis.</title>
        <authorList>
            <person name="Schwitalla J."/>
            <person name="Benndorf R."/>
            <person name="Martin K."/>
            <person name="De Beer W."/>
            <person name="Kaster A.-K."/>
            <person name="Vollmers J."/>
            <person name="Poulsen M."/>
            <person name="Beemelmanns C."/>
        </authorList>
    </citation>
    <scope>NUCLEOTIDE SEQUENCE [LARGE SCALE GENOMIC DNA]</scope>
    <source>
        <strain evidence="2 3">RB5</strain>
    </source>
</reference>
<dbReference type="Gene3D" id="3.90.1170.50">
    <property type="entry name" value="Aldehyde oxidase/xanthine dehydrogenase, a/b hammerhead"/>
    <property type="match status" value="1"/>
</dbReference>
<dbReference type="SUPFAM" id="SSF56003">
    <property type="entry name" value="Molybdenum cofactor-binding domain"/>
    <property type="match status" value="1"/>
</dbReference>
<dbReference type="EMBL" id="WEGJ01000034">
    <property type="protein sequence ID" value="MQY15490.1"/>
    <property type="molecule type" value="Genomic_DNA"/>
</dbReference>
<evidence type="ECO:0000259" key="1">
    <source>
        <dbReference type="SMART" id="SM01008"/>
    </source>
</evidence>
<keyword evidence="3" id="KW-1185">Reference proteome</keyword>
<dbReference type="GO" id="GO:0005506">
    <property type="term" value="F:iron ion binding"/>
    <property type="evidence" value="ECO:0007669"/>
    <property type="project" value="InterPro"/>
</dbReference>
<dbReference type="Pfam" id="PF20256">
    <property type="entry name" value="MoCoBD_2"/>
    <property type="match status" value="1"/>
</dbReference>
<dbReference type="AlphaFoldDB" id="A0A7K0CPS0"/>
<sequence>MSEVTRIPTDLVQGATGHAGVGASTLRPDGVLKVTGEFAYSSDLWHEDMLWGHTLRSPHAHAEIVSLDISEALAQAGVHAVLTYDDLPSDVKHYGLECRDTPALADGVVRYHGEPVALVAADHPETARRAAHKIRVEYRELPLVTDEATATAPDAPVLHPHREDGHAAHVPHPNILHRQPIVRGDVASAAARADVVVTGDYEFGMQDQAFLGPESGLAVPAEDGGVDLYVATQWLHSDLRQIAPVLGLPEDKVRMTLSGVGGAFGGREDLSMQIHACLLALRTGRPVKMVYDRYESFFGHVHRHPARLHYEHGATKDGRLTHIKCRIVLDGGAYASSTPAVVGNAASLSAGPYVVDDVELEAVGLYTNNPPCGAMRGFGAVQACFAYEAQMDKLAAAVGMDPVEFRRLNAMSQGAVMPTGQRVDSPAPVAELLRRVKAMPMPPERQWESAGGAADVRALPGGLSNTTHGEGVVRGVGYAVGIKNVGFSEGFDDYSTARVRLEVLNGEAVATVHTAMAEVGQGGVTVLAQIARTELGVQQVTLIPADTRVGSAGSTSASRQTYVTGGAVKHTCEAVRERVLELGRRTQGTYHPAWATAELLLEGGKVVTDGGEVLADLAELLADGEPVDIELEFRHRPTEAFDVRTGQGNGHVQYAFAAHRAVVEVDTELGLVKVVELACAQDVGKAINPLSVVGQIQGGSTQGLGVAVMEEILVDPATAKVRNPSFTDYLIPTILDTPPIPVDVLELADPHAPYGLRGAGEAPTLSSTPAVVAAIRAATGLDLTRVPVRPEALTGTRGD</sequence>
<comment type="caution">
    <text evidence="2">The sequence shown here is derived from an EMBL/GenBank/DDBJ whole genome shotgun (WGS) entry which is preliminary data.</text>
</comment>
<dbReference type="InterPro" id="IPR037165">
    <property type="entry name" value="AldOxase/xan_DH_Mopterin-bd_sf"/>
</dbReference>
<dbReference type="EC" id="1.17.1.4" evidence="2"/>
<dbReference type="InterPro" id="IPR036856">
    <property type="entry name" value="Ald_Oxase/Xan_DH_a/b_sf"/>
</dbReference>
<dbReference type="PANTHER" id="PTHR11908">
    <property type="entry name" value="XANTHINE DEHYDROGENASE"/>
    <property type="match status" value="1"/>
</dbReference>
<accession>A0A7K0CPS0</accession>
<evidence type="ECO:0000313" key="2">
    <source>
        <dbReference type="EMBL" id="MQY15490.1"/>
    </source>
</evidence>
<dbReference type="PANTHER" id="PTHR11908:SF157">
    <property type="entry name" value="XANTHINE DEHYDROGENASE SUBUNIT D-RELATED"/>
    <property type="match status" value="1"/>
</dbReference>